<keyword evidence="7" id="KW-0449">Lipoprotein</keyword>
<evidence type="ECO:0000256" key="2">
    <source>
        <dbReference type="ARBA" id="ARBA00007886"/>
    </source>
</evidence>
<dbReference type="EMBL" id="JAGTPX010000021">
    <property type="protein sequence ID" value="MBR8671391.1"/>
    <property type="molecule type" value="Genomic_DNA"/>
</dbReference>
<reference evidence="10" key="1">
    <citation type="submission" date="2021-04" db="EMBL/GenBank/DDBJ databases">
        <title>Genomic analysis of electroactive and textile dye degrading Bacillus circulans strain: DC10 isolated from constructed wetland-microbial fuel cells treating textile dye wastewaters.</title>
        <authorList>
            <person name="Patel D.U."/>
            <person name="Desai C.R."/>
        </authorList>
    </citation>
    <scope>NUCLEOTIDE SEQUENCE</scope>
    <source>
        <strain evidence="10">DC10</strain>
    </source>
</reference>
<comment type="caution">
    <text evidence="10">The sequence shown here is derived from an EMBL/GenBank/DDBJ whole genome shotgun (WGS) entry which is preliminary data.</text>
</comment>
<accession>A0A941GEI1</accession>
<evidence type="ECO:0000259" key="8">
    <source>
        <dbReference type="Pfam" id="PF05504"/>
    </source>
</evidence>
<protein>
    <submittedName>
        <fullName evidence="10">Ger(X)C family spore germination protein</fullName>
    </submittedName>
</protein>
<evidence type="ECO:0000256" key="1">
    <source>
        <dbReference type="ARBA" id="ARBA00004635"/>
    </source>
</evidence>
<comment type="subcellular location">
    <subcellularLocation>
        <location evidence="1">Membrane</location>
        <topology evidence="1">Lipid-anchor</topology>
    </subcellularLocation>
</comment>
<dbReference type="PANTHER" id="PTHR35789:SF1">
    <property type="entry name" value="SPORE GERMINATION PROTEIN B3"/>
    <property type="match status" value="1"/>
</dbReference>
<evidence type="ECO:0000256" key="7">
    <source>
        <dbReference type="ARBA" id="ARBA00023288"/>
    </source>
</evidence>
<dbReference type="InterPro" id="IPR038501">
    <property type="entry name" value="Spore_GerAC_C_sf"/>
</dbReference>
<feature type="domain" description="Spore germination GerAC-like C-terminal" evidence="8">
    <location>
        <begin position="198"/>
        <end position="356"/>
    </location>
</feature>
<name>A0A941GEI1_NIACI</name>
<feature type="domain" description="Spore germination protein N-terminal" evidence="9">
    <location>
        <begin position="19"/>
        <end position="185"/>
    </location>
</feature>
<sequence length="363" mass="41595">MKFILSFILLTALTGCSRYRVVDQIKMVDIMGFEQGNNSADNKLYGGVIIHEYSMGKEEDVLTSIMSYGKSATQTLSQINQKSPNLLEIGKTQVIVLGADFAKEQGIYEVVHSICRNAKIGANLKIVISEEPLSVFFKKLTELDGNFLPHLLEQNMIHNILPESNMQTFLYNFYGIGRDAYIPYSTITSEGDIVVKKLGVIDQNSKLKLLLEEEEATLIKLIQDQSKEIFFPVPIERDGKEGSITLKSLRGKSNLKSNHNDIVLLRLKLDTIILDYPEWIKLPDDYAFLEKEIKNFFKKKYQELFKQFQDNHVDPLGIGDIYRSKNKNWNEKVFYNKRYPNLKLEPTIKIDILQSGVGEDTYE</sequence>
<keyword evidence="5" id="KW-0472">Membrane</keyword>
<keyword evidence="4" id="KW-0732">Signal</keyword>
<dbReference type="InterPro" id="IPR008844">
    <property type="entry name" value="Spore_GerAC-like"/>
</dbReference>
<comment type="similarity">
    <text evidence="2">Belongs to the GerABKC lipoprotein family.</text>
</comment>
<proteinExistence type="inferred from homology"/>
<dbReference type="PROSITE" id="PS51257">
    <property type="entry name" value="PROKAR_LIPOPROTEIN"/>
    <property type="match status" value="1"/>
</dbReference>
<evidence type="ECO:0000256" key="4">
    <source>
        <dbReference type="ARBA" id="ARBA00022729"/>
    </source>
</evidence>
<dbReference type="PANTHER" id="PTHR35789">
    <property type="entry name" value="SPORE GERMINATION PROTEIN B3"/>
    <property type="match status" value="1"/>
</dbReference>
<dbReference type="InterPro" id="IPR046953">
    <property type="entry name" value="Spore_GerAC-like_C"/>
</dbReference>
<dbReference type="InterPro" id="IPR057336">
    <property type="entry name" value="GerAC_N"/>
</dbReference>
<dbReference type="NCBIfam" id="TIGR02887">
    <property type="entry name" value="spore_ger_x_C"/>
    <property type="match status" value="1"/>
</dbReference>
<keyword evidence="3" id="KW-0309">Germination</keyword>
<evidence type="ECO:0000259" key="9">
    <source>
        <dbReference type="Pfam" id="PF25198"/>
    </source>
</evidence>
<gene>
    <name evidence="10" type="ORF">KD144_17790</name>
</gene>
<dbReference type="GO" id="GO:0016020">
    <property type="term" value="C:membrane"/>
    <property type="evidence" value="ECO:0007669"/>
    <property type="project" value="UniProtKB-SubCell"/>
</dbReference>
<evidence type="ECO:0000256" key="6">
    <source>
        <dbReference type="ARBA" id="ARBA00023139"/>
    </source>
</evidence>
<evidence type="ECO:0000256" key="5">
    <source>
        <dbReference type="ARBA" id="ARBA00023136"/>
    </source>
</evidence>
<organism evidence="10">
    <name type="scientific">Niallia circulans</name>
    <name type="common">Bacillus circulans</name>
    <dbReference type="NCBI Taxonomy" id="1397"/>
    <lineage>
        <taxon>Bacteria</taxon>
        <taxon>Bacillati</taxon>
        <taxon>Bacillota</taxon>
        <taxon>Bacilli</taxon>
        <taxon>Bacillales</taxon>
        <taxon>Bacillaceae</taxon>
        <taxon>Niallia</taxon>
    </lineage>
</organism>
<keyword evidence="6" id="KW-0564">Palmitate</keyword>
<dbReference type="Gene3D" id="3.30.300.210">
    <property type="entry name" value="Nutrient germinant receptor protein C, domain 3"/>
    <property type="match status" value="1"/>
</dbReference>
<dbReference type="RefSeq" id="WP_212120490.1">
    <property type="nucleotide sequence ID" value="NZ_JAGTPX020000018.1"/>
</dbReference>
<dbReference type="Pfam" id="PF25198">
    <property type="entry name" value="Spore_GerAC_N"/>
    <property type="match status" value="1"/>
</dbReference>
<dbReference type="AlphaFoldDB" id="A0A941GEI1"/>
<dbReference type="Pfam" id="PF05504">
    <property type="entry name" value="Spore_GerAC"/>
    <property type="match status" value="1"/>
</dbReference>
<dbReference type="GO" id="GO:0009847">
    <property type="term" value="P:spore germination"/>
    <property type="evidence" value="ECO:0007669"/>
    <property type="project" value="InterPro"/>
</dbReference>
<evidence type="ECO:0000313" key="10">
    <source>
        <dbReference type="EMBL" id="MBR8671391.1"/>
    </source>
</evidence>
<evidence type="ECO:0000256" key="3">
    <source>
        <dbReference type="ARBA" id="ARBA00022544"/>
    </source>
</evidence>